<dbReference type="InterPro" id="IPR052526">
    <property type="entry name" value="HTH-type_Bedaq_tolerance"/>
</dbReference>
<dbReference type="PROSITE" id="PS50995">
    <property type="entry name" value="HTH_MARR_2"/>
    <property type="match status" value="1"/>
</dbReference>
<dbReference type="PRINTS" id="PR00598">
    <property type="entry name" value="HTHMARR"/>
</dbReference>
<accession>A0A7W3IQ04</accession>
<organism evidence="3 4">
    <name type="scientific">Microlunatus kandeliicorticis</name>
    <dbReference type="NCBI Taxonomy" id="1759536"/>
    <lineage>
        <taxon>Bacteria</taxon>
        <taxon>Bacillati</taxon>
        <taxon>Actinomycetota</taxon>
        <taxon>Actinomycetes</taxon>
        <taxon>Propionibacteriales</taxon>
        <taxon>Propionibacteriaceae</taxon>
        <taxon>Microlunatus</taxon>
    </lineage>
</organism>
<dbReference type="GO" id="GO:0003677">
    <property type="term" value="F:DNA binding"/>
    <property type="evidence" value="ECO:0007669"/>
    <property type="project" value="UniProtKB-KW"/>
</dbReference>
<dbReference type="Pfam" id="PF01047">
    <property type="entry name" value="MarR"/>
    <property type="match status" value="1"/>
</dbReference>
<dbReference type="InterPro" id="IPR000835">
    <property type="entry name" value="HTH_MarR-typ"/>
</dbReference>
<reference evidence="3 4" key="1">
    <citation type="submission" date="2020-07" db="EMBL/GenBank/DDBJ databases">
        <title>Sequencing the genomes of 1000 actinobacteria strains.</title>
        <authorList>
            <person name="Klenk H.-P."/>
        </authorList>
    </citation>
    <scope>NUCLEOTIDE SEQUENCE [LARGE SCALE GENOMIC DNA]</scope>
    <source>
        <strain evidence="3 4">DSM 100723</strain>
    </source>
</reference>
<evidence type="ECO:0000256" key="1">
    <source>
        <dbReference type="SAM" id="MobiDB-lite"/>
    </source>
</evidence>
<keyword evidence="4" id="KW-1185">Reference proteome</keyword>
<evidence type="ECO:0000313" key="4">
    <source>
        <dbReference type="Proteomes" id="UP000523079"/>
    </source>
</evidence>
<sequence length="191" mass="20294">MQSVGHSTALDPGTSAAVVDGLDELVRFVVRHTAAHSTMSISALSTLGSLAECGALRITELAVREGVSQPSMTTMVNRLERLGLVDRRPDPRDARGTLIEITPAGREVRRRRRAGRAAFLGTLVDRLDPDEVEQLARVAPLLARLADRDGLPDAVAAAREAGGDDPPAGSGRRLDATPLSPTRTTTEDENS</sequence>
<dbReference type="Gene3D" id="1.10.10.10">
    <property type="entry name" value="Winged helix-like DNA-binding domain superfamily/Winged helix DNA-binding domain"/>
    <property type="match status" value="1"/>
</dbReference>
<dbReference type="Proteomes" id="UP000523079">
    <property type="component" value="Unassembled WGS sequence"/>
</dbReference>
<evidence type="ECO:0000313" key="3">
    <source>
        <dbReference type="EMBL" id="MBA8793055.1"/>
    </source>
</evidence>
<proteinExistence type="predicted"/>
<feature type="region of interest" description="Disordered" evidence="1">
    <location>
        <begin position="155"/>
        <end position="191"/>
    </location>
</feature>
<dbReference type="SMART" id="SM00347">
    <property type="entry name" value="HTH_MARR"/>
    <property type="match status" value="1"/>
</dbReference>
<dbReference type="PANTHER" id="PTHR39515">
    <property type="entry name" value="CONSERVED PROTEIN"/>
    <property type="match status" value="1"/>
</dbReference>
<dbReference type="SUPFAM" id="SSF46785">
    <property type="entry name" value="Winged helix' DNA-binding domain"/>
    <property type="match status" value="1"/>
</dbReference>
<keyword evidence="3" id="KW-0238">DNA-binding</keyword>
<dbReference type="InterPro" id="IPR036388">
    <property type="entry name" value="WH-like_DNA-bd_sf"/>
</dbReference>
<dbReference type="GO" id="GO:0003700">
    <property type="term" value="F:DNA-binding transcription factor activity"/>
    <property type="evidence" value="ECO:0007669"/>
    <property type="project" value="InterPro"/>
</dbReference>
<evidence type="ECO:0000259" key="2">
    <source>
        <dbReference type="PROSITE" id="PS50995"/>
    </source>
</evidence>
<dbReference type="InterPro" id="IPR036390">
    <property type="entry name" value="WH_DNA-bd_sf"/>
</dbReference>
<name>A0A7W3IQ04_9ACTN</name>
<dbReference type="AlphaFoldDB" id="A0A7W3IQ04"/>
<protein>
    <submittedName>
        <fullName evidence="3">DNA-binding MarR family transcriptional regulator</fullName>
    </submittedName>
</protein>
<dbReference type="PANTHER" id="PTHR39515:SF2">
    <property type="entry name" value="HTH-TYPE TRANSCRIPTIONAL REGULATOR RV0880"/>
    <property type="match status" value="1"/>
</dbReference>
<feature type="domain" description="HTH marR-type" evidence="2">
    <location>
        <begin position="1"/>
        <end position="147"/>
    </location>
</feature>
<comment type="caution">
    <text evidence="3">The sequence shown here is derived from an EMBL/GenBank/DDBJ whole genome shotgun (WGS) entry which is preliminary data.</text>
</comment>
<dbReference type="EMBL" id="JACGWT010000001">
    <property type="protein sequence ID" value="MBA8793055.1"/>
    <property type="molecule type" value="Genomic_DNA"/>
</dbReference>
<gene>
    <name evidence="3" type="ORF">FHX74_000649</name>
</gene>